<dbReference type="Proteomes" id="UP000075321">
    <property type="component" value="Unassembled WGS sequence"/>
</dbReference>
<evidence type="ECO:0000313" key="3">
    <source>
        <dbReference type="Proteomes" id="UP000075321"/>
    </source>
</evidence>
<comment type="caution">
    <text evidence="2">The sequence shown here is derived from an EMBL/GenBank/DDBJ whole genome shotgun (WGS) entry which is preliminary data.</text>
</comment>
<reference evidence="2 3" key="1">
    <citation type="submission" date="2016-02" db="EMBL/GenBank/DDBJ databases">
        <title>Genome sequence of Halalkalicoccus paucihalophilus DSM 24557.</title>
        <authorList>
            <person name="Poehlein A."/>
            <person name="Daniel R."/>
        </authorList>
    </citation>
    <scope>NUCLEOTIDE SEQUENCE [LARGE SCALE GENOMIC DNA]</scope>
    <source>
        <strain evidence="2 3">DSM 24557</strain>
    </source>
</reference>
<accession>A0A151A8H6</accession>
<keyword evidence="1" id="KW-1133">Transmembrane helix</keyword>
<organism evidence="2 3">
    <name type="scientific">Halalkalicoccus paucihalophilus</name>
    <dbReference type="NCBI Taxonomy" id="1008153"/>
    <lineage>
        <taxon>Archaea</taxon>
        <taxon>Methanobacteriati</taxon>
        <taxon>Methanobacteriota</taxon>
        <taxon>Stenosarchaea group</taxon>
        <taxon>Halobacteria</taxon>
        <taxon>Halobacteriales</taxon>
        <taxon>Halococcaceae</taxon>
        <taxon>Halalkalicoccus</taxon>
    </lineage>
</organism>
<keyword evidence="3" id="KW-1185">Reference proteome</keyword>
<feature type="transmembrane region" description="Helical" evidence="1">
    <location>
        <begin position="23"/>
        <end position="44"/>
    </location>
</feature>
<evidence type="ECO:0000256" key="1">
    <source>
        <dbReference type="SAM" id="Phobius"/>
    </source>
</evidence>
<protein>
    <submittedName>
        <fullName evidence="2">Uncharacterized protein</fullName>
    </submittedName>
</protein>
<name>A0A151A8H6_9EURY</name>
<proteinExistence type="predicted"/>
<evidence type="ECO:0000313" key="2">
    <source>
        <dbReference type="EMBL" id="KYH23996.1"/>
    </source>
</evidence>
<gene>
    <name evidence="2" type="ORF">HAPAU_40750</name>
</gene>
<sequence length="45" mass="4987">MASEIRSKVSVDAEYYKQLGQPLVLLSLVVLAGVVQKIWASVFLH</sequence>
<keyword evidence="1" id="KW-0812">Transmembrane</keyword>
<dbReference type="AlphaFoldDB" id="A0A151A8H6"/>
<keyword evidence="1" id="KW-0472">Membrane</keyword>
<dbReference type="EMBL" id="LTAZ01000017">
    <property type="protein sequence ID" value="KYH23996.1"/>
    <property type="molecule type" value="Genomic_DNA"/>
</dbReference>